<comment type="similarity">
    <text evidence="1">Belongs to the isochorismatase family.</text>
</comment>
<dbReference type="InterPro" id="IPR000868">
    <property type="entry name" value="Isochorismatase-like_dom"/>
</dbReference>
<evidence type="ECO:0000256" key="6">
    <source>
        <dbReference type="ARBA" id="ARBA00039017"/>
    </source>
</evidence>
<dbReference type="Gene3D" id="3.40.50.850">
    <property type="entry name" value="Isochorismatase-like"/>
    <property type="match status" value="1"/>
</dbReference>
<dbReference type="AlphaFoldDB" id="A0AA41UCJ4"/>
<dbReference type="GO" id="GO:0046872">
    <property type="term" value="F:metal ion binding"/>
    <property type="evidence" value="ECO:0007669"/>
    <property type="project" value="UniProtKB-KW"/>
</dbReference>
<organism evidence="9 10">
    <name type="scientific">Paradevosia shaoguanensis</name>
    <dbReference type="NCBI Taxonomy" id="1335043"/>
    <lineage>
        <taxon>Bacteria</taxon>
        <taxon>Pseudomonadati</taxon>
        <taxon>Pseudomonadota</taxon>
        <taxon>Alphaproteobacteria</taxon>
        <taxon>Hyphomicrobiales</taxon>
        <taxon>Devosiaceae</taxon>
        <taxon>Paradevosia</taxon>
    </lineage>
</organism>
<accession>A0AA41UCJ4</accession>
<evidence type="ECO:0000256" key="5">
    <source>
        <dbReference type="ARBA" id="ARBA00037900"/>
    </source>
</evidence>
<protein>
    <recommendedName>
        <fullName evidence="6">nicotinamidase</fullName>
        <ecNumber evidence="6">3.5.1.19</ecNumber>
    </recommendedName>
    <alternativeName>
        <fullName evidence="7">Nicotinamide deamidase</fullName>
    </alternativeName>
</protein>
<keyword evidence="3" id="KW-0479">Metal-binding</keyword>
<evidence type="ECO:0000313" key="9">
    <source>
        <dbReference type="EMBL" id="MCI0128395.1"/>
    </source>
</evidence>
<evidence type="ECO:0000256" key="2">
    <source>
        <dbReference type="ARBA" id="ARBA00022642"/>
    </source>
</evidence>
<dbReference type="CDD" id="cd01011">
    <property type="entry name" value="nicotinamidase"/>
    <property type="match status" value="1"/>
</dbReference>
<dbReference type="SUPFAM" id="SSF52499">
    <property type="entry name" value="Isochorismatase-like hydrolases"/>
    <property type="match status" value="1"/>
</dbReference>
<dbReference type="InterPro" id="IPR052347">
    <property type="entry name" value="Isochorismatase_Nicotinamidase"/>
</dbReference>
<dbReference type="PANTHER" id="PTHR11080">
    <property type="entry name" value="PYRAZINAMIDASE/NICOTINAMIDASE"/>
    <property type="match status" value="1"/>
</dbReference>
<keyword evidence="4" id="KW-0378">Hydrolase</keyword>
<keyword evidence="10" id="KW-1185">Reference proteome</keyword>
<evidence type="ECO:0000256" key="1">
    <source>
        <dbReference type="ARBA" id="ARBA00006336"/>
    </source>
</evidence>
<dbReference type="GO" id="GO:0008936">
    <property type="term" value="F:nicotinamidase activity"/>
    <property type="evidence" value="ECO:0007669"/>
    <property type="project" value="UniProtKB-EC"/>
</dbReference>
<dbReference type="EMBL" id="JALAZD010000002">
    <property type="protein sequence ID" value="MCI0128395.1"/>
    <property type="molecule type" value="Genomic_DNA"/>
</dbReference>
<sequence>MELDIRADDALIVVDLQVDFLPGGRLAVADGDSIVAPIEALADRYANVLLTQDWHTPHHISFASSHPGRQPFEVINLDYGPQVLWPDHCVMGTRGAEIASPALLAKAQLVLRKGYNDSVDSYSGFREADRKTLTGLAGYLRERGLKRLFITGLATDFCVNWTAQDAAANGFETIVIEDLTCAIDTNGSLASARGDMDKAGVHRISQAELLVG</sequence>
<dbReference type="EC" id="3.5.1.19" evidence="6"/>
<evidence type="ECO:0000256" key="3">
    <source>
        <dbReference type="ARBA" id="ARBA00022723"/>
    </source>
</evidence>
<dbReference type="PANTHER" id="PTHR11080:SF2">
    <property type="entry name" value="LD05707P"/>
    <property type="match status" value="1"/>
</dbReference>
<evidence type="ECO:0000259" key="8">
    <source>
        <dbReference type="Pfam" id="PF00857"/>
    </source>
</evidence>
<gene>
    <name evidence="9" type="ORF">ML536_16310</name>
</gene>
<dbReference type="GO" id="GO:0019363">
    <property type="term" value="P:pyridine nucleotide biosynthetic process"/>
    <property type="evidence" value="ECO:0007669"/>
    <property type="project" value="UniProtKB-KW"/>
</dbReference>
<dbReference type="RefSeq" id="WP_281736576.1">
    <property type="nucleotide sequence ID" value="NZ_JAKETQ010000002.1"/>
</dbReference>
<reference evidence="9" key="1">
    <citation type="submission" date="2022-03" db="EMBL/GenBank/DDBJ databases">
        <title>The complete genome sequence of a Methyloterrigena soli.</title>
        <authorList>
            <person name="Zi Z."/>
        </authorList>
    </citation>
    <scope>NUCLEOTIDE SEQUENCE</scope>
    <source>
        <strain evidence="9">M48</strain>
    </source>
</reference>
<comment type="caution">
    <text evidence="9">The sequence shown here is derived from an EMBL/GenBank/DDBJ whole genome shotgun (WGS) entry which is preliminary data.</text>
</comment>
<evidence type="ECO:0000256" key="4">
    <source>
        <dbReference type="ARBA" id="ARBA00022801"/>
    </source>
</evidence>
<evidence type="ECO:0000256" key="7">
    <source>
        <dbReference type="ARBA" id="ARBA00043224"/>
    </source>
</evidence>
<comment type="pathway">
    <text evidence="5">Cofactor biosynthesis; nicotinate biosynthesis; nicotinate from nicotinamide: step 1/1.</text>
</comment>
<dbReference type="InterPro" id="IPR036380">
    <property type="entry name" value="Isochorismatase-like_sf"/>
</dbReference>
<proteinExistence type="inferred from homology"/>
<keyword evidence="2" id="KW-0662">Pyridine nucleotide biosynthesis</keyword>
<dbReference type="Pfam" id="PF00857">
    <property type="entry name" value="Isochorismatase"/>
    <property type="match status" value="1"/>
</dbReference>
<evidence type="ECO:0000313" key="10">
    <source>
        <dbReference type="Proteomes" id="UP001156140"/>
    </source>
</evidence>
<name>A0AA41UCJ4_9HYPH</name>
<dbReference type="Proteomes" id="UP001156140">
    <property type="component" value="Unassembled WGS sequence"/>
</dbReference>
<feature type="domain" description="Isochorismatase-like" evidence="8">
    <location>
        <begin position="10"/>
        <end position="191"/>
    </location>
</feature>